<comment type="similarity">
    <text evidence="2">Belongs to the amino acid-polyamine-organocation (APC) superfamily. Spore germination protein (SGP) (TC 2.A.3.9) family.</text>
</comment>
<gene>
    <name evidence="9" type="ORF">J2Z66_006462</name>
</gene>
<evidence type="ECO:0000256" key="5">
    <source>
        <dbReference type="ARBA" id="ARBA00022692"/>
    </source>
</evidence>
<comment type="caution">
    <text evidence="9">The sequence shown here is derived from an EMBL/GenBank/DDBJ whole genome shotgun (WGS) entry which is preliminary data.</text>
</comment>
<keyword evidence="10" id="KW-1185">Reference proteome</keyword>
<dbReference type="Proteomes" id="UP001519287">
    <property type="component" value="Unassembled WGS sequence"/>
</dbReference>
<keyword evidence="7 8" id="KW-0472">Membrane</keyword>
<dbReference type="Gene3D" id="1.20.1740.10">
    <property type="entry name" value="Amino acid/polyamine transporter I"/>
    <property type="match status" value="1"/>
</dbReference>
<evidence type="ECO:0000256" key="4">
    <source>
        <dbReference type="ARBA" id="ARBA00022544"/>
    </source>
</evidence>
<comment type="subcellular location">
    <subcellularLocation>
        <location evidence="1">Membrane</location>
        <topology evidence="1">Multi-pass membrane protein</topology>
    </subcellularLocation>
</comment>
<feature type="transmembrane region" description="Helical" evidence="8">
    <location>
        <begin position="339"/>
        <end position="358"/>
    </location>
</feature>
<feature type="transmembrane region" description="Helical" evidence="8">
    <location>
        <begin position="120"/>
        <end position="139"/>
    </location>
</feature>
<keyword evidence="5 8" id="KW-0812">Transmembrane</keyword>
<evidence type="ECO:0000256" key="2">
    <source>
        <dbReference type="ARBA" id="ARBA00007998"/>
    </source>
</evidence>
<evidence type="ECO:0000256" key="3">
    <source>
        <dbReference type="ARBA" id="ARBA00022448"/>
    </source>
</evidence>
<feature type="transmembrane region" description="Helical" evidence="8">
    <location>
        <begin position="188"/>
        <end position="207"/>
    </location>
</feature>
<feature type="transmembrane region" description="Helical" evidence="8">
    <location>
        <begin position="12"/>
        <end position="35"/>
    </location>
</feature>
<accession>A0ABS4J4Q6</accession>
<sequence length="374" mass="41520">MLGKEFISGRQLAILVCLFTIGSAILVIPSGQAAYAQQDAWIATILGTVAGIGIVWLYTLVGSLFPTLSLVQLSEKLLGKWLGKVISFLFIGIFFLGGPISNVYYIGSFMTSQIMPETPMEAFSILFVLTAVMGVRLGLETMARTAEILFPWVLLLFFLLVMFISPQIKMDNILPILESGLKSTVPAALTFLSAAALPSVLLLVINPSQMNQPKEARRAFLIGYLMGGMVLIIIVTLCILVLGHDLTTRNTYPSYALAKLINIGDFLQRLEVLMAFIWIITLYFRMSLYYYVTLVAIAQIFNLKDYRPLAIPLGLLMLALAPIEYPTSIFDEYTTKVYWIPYALIAGLIYPLVLLGIARLRKHFQPESPVNQAK</sequence>
<evidence type="ECO:0000313" key="10">
    <source>
        <dbReference type="Proteomes" id="UP001519287"/>
    </source>
</evidence>
<feature type="transmembrane region" description="Helical" evidence="8">
    <location>
        <begin position="309"/>
        <end position="327"/>
    </location>
</feature>
<feature type="transmembrane region" description="Helical" evidence="8">
    <location>
        <begin position="41"/>
        <end position="61"/>
    </location>
</feature>
<evidence type="ECO:0000256" key="8">
    <source>
        <dbReference type="SAM" id="Phobius"/>
    </source>
</evidence>
<dbReference type="PANTHER" id="PTHR34975:SF2">
    <property type="entry name" value="SPORE GERMINATION PROTEIN A2"/>
    <property type="match status" value="1"/>
</dbReference>
<organism evidence="9 10">
    <name type="scientific">Paenibacillus eucommiae</name>
    <dbReference type="NCBI Taxonomy" id="1355755"/>
    <lineage>
        <taxon>Bacteria</taxon>
        <taxon>Bacillati</taxon>
        <taxon>Bacillota</taxon>
        <taxon>Bacilli</taxon>
        <taxon>Bacillales</taxon>
        <taxon>Paenibacillaceae</taxon>
        <taxon>Paenibacillus</taxon>
    </lineage>
</organism>
<feature type="transmembrane region" description="Helical" evidence="8">
    <location>
        <begin position="275"/>
        <end position="297"/>
    </location>
</feature>
<protein>
    <submittedName>
        <fullName evidence="9">Spore germination protein KB</fullName>
    </submittedName>
</protein>
<evidence type="ECO:0000313" key="9">
    <source>
        <dbReference type="EMBL" id="MBP1994822.1"/>
    </source>
</evidence>
<keyword evidence="6 8" id="KW-1133">Transmembrane helix</keyword>
<dbReference type="InterPro" id="IPR004761">
    <property type="entry name" value="Spore_GerAB"/>
</dbReference>
<evidence type="ECO:0000256" key="7">
    <source>
        <dbReference type="ARBA" id="ARBA00023136"/>
    </source>
</evidence>
<proteinExistence type="inferred from homology"/>
<dbReference type="NCBIfam" id="TIGR00912">
    <property type="entry name" value="2A0309"/>
    <property type="match status" value="1"/>
</dbReference>
<feature type="transmembrane region" description="Helical" evidence="8">
    <location>
        <begin position="81"/>
        <end position="100"/>
    </location>
</feature>
<evidence type="ECO:0000256" key="1">
    <source>
        <dbReference type="ARBA" id="ARBA00004141"/>
    </source>
</evidence>
<dbReference type="Pfam" id="PF03845">
    <property type="entry name" value="Spore_permease"/>
    <property type="match status" value="1"/>
</dbReference>
<dbReference type="EMBL" id="JAGGLB010000028">
    <property type="protein sequence ID" value="MBP1994822.1"/>
    <property type="molecule type" value="Genomic_DNA"/>
</dbReference>
<reference evidence="9 10" key="1">
    <citation type="submission" date="2021-03" db="EMBL/GenBank/DDBJ databases">
        <title>Genomic Encyclopedia of Type Strains, Phase IV (KMG-IV): sequencing the most valuable type-strain genomes for metagenomic binning, comparative biology and taxonomic classification.</title>
        <authorList>
            <person name="Goeker M."/>
        </authorList>
    </citation>
    <scope>NUCLEOTIDE SEQUENCE [LARGE SCALE GENOMIC DNA]</scope>
    <source>
        <strain evidence="9 10">DSM 26048</strain>
    </source>
</reference>
<keyword evidence="3" id="KW-0813">Transport</keyword>
<feature type="transmembrane region" description="Helical" evidence="8">
    <location>
        <begin position="219"/>
        <end position="242"/>
    </location>
</feature>
<evidence type="ECO:0000256" key="6">
    <source>
        <dbReference type="ARBA" id="ARBA00022989"/>
    </source>
</evidence>
<keyword evidence="4" id="KW-0309">Germination</keyword>
<name>A0ABS4J4Q6_9BACL</name>
<feature type="transmembrane region" description="Helical" evidence="8">
    <location>
        <begin position="148"/>
        <end position="168"/>
    </location>
</feature>
<dbReference type="PANTHER" id="PTHR34975">
    <property type="entry name" value="SPORE GERMINATION PROTEIN A2"/>
    <property type="match status" value="1"/>
</dbReference>
<dbReference type="RefSeq" id="WP_209976647.1">
    <property type="nucleotide sequence ID" value="NZ_JAGGLB010000028.1"/>
</dbReference>